<evidence type="ECO:0000256" key="8">
    <source>
        <dbReference type="ARBA" id="ARBA00022741"/>
    </source>
</evidence>
<keyword evidence="12" id="KW-1185">Reference proteome</keyword>
<dbReference type="KEGG" id="apuu:APUU_20428S"/>
<dbReference type="Gene3D" id="3.40.50.2020">
    <property type="match status" value="1"/>
</dbReference>
<dbReference type="FunFam" id="3.40.50.2020:FF:000049">
    <property type="entry name" value="Putative uracil phosphoribosyltransferase urg2"/>
    <property type="match status" value="1"/>
</dbReference>
<dbReference type="GeneID" id="64970001"/>
<dbReference type="PANTHER" id="PTHR32315">
    <property type="entry name" value="ADENINE PHOSPHORIBOSYLTRANSFERASE"/>
    <property type="match status" value="1"/>
</dbReference>
<evidence type="ECO:0000256" key="4">
    <source>
        <dbReference type="ARBA" id="ARBA00011894"/>
    </source>
</evidence>
<feature type="domain" description="Phosphoribosyltransferase" evidence="10">
    <location>
        <begin position="59"/>
        <end position="279"/>
    </location>
</feature>
<keyword evidence="9" id="KW-0342">GTP-binding</keyword>
<dbReference type="Proteomes" id="UP000654913">
    <property type="component" value="Chromosome 2"/>
</dbReference>
<dbReference type="OrthoDB" id="10257085at2759"/>
<reference evidence="11" key="2">
    <citation type="submission" date="2021-02" db="EMBL/GenBank/DDBJ databases">
        <title>Aspergillus puulaauensis MK2 genome sequence.</title>
        <authorList>
            <person name="Futagami T."/>
            <person name="Mori K."/>
            <person name="Kadooka C."/>
            <person name="Tanaka T."/>
        </authorList>
    </citation>
    <scope>NUCLEOTIDE SEQUENCE</scope>
    <source>
        <strain evidence="11">MK2</strain>
    </source>
</reference>
<dbReference type="PANTHER" id="PTHR32315:SF4">
    <property type="entry name" value="URACIL PHOSPHORIBOSYLTRANSFERASE, CHLOROPLASTIC"/>
    <property type="match status" value="1"/>
</dbReference>
<evidence type="ECO:0000256" key="3">
    <source>
        <dbReference type="ARBA" id="ARBA00009516"/>
    </source>
</evidence>
<evidence type="ECO:0000256" key="1">
    <source>
        <dbReference type="ARBA" id="ARBA00001946"/>
    </source>
</evidence>
<dbReference type="NCBIfam" id="NF001097">
    <property type="entry name" value="PRK00129.1"/>
    <property type="match status" value="1"/>
</dbReference>
<dbReference type="RefSeq" id="XP_041552190.1">
    <property type="nucleotide sequence ID" value="XM_041699068.1"/>
</dbReference>
<dbReference type="SUPFAM" id="SSF53271">
    <property type="entry name" value="PRTase-like"/>
    <property type="match status" value="1"/>
</dbReference>
<dbReference type="GO" id="GO:0005525">
    <property type="term" value="F:GTP binding"/>
    <property type="evidence" value="ECO:0007669"/>
    <property type="project" value="UniProtKB-KW"/>
</dbReference>
<dbReference type="InterPro" id="IPR029057">
    <property type="entry name" value="PRTase-like"/>
</dbReference>
<evidence type="ECO:0000256" key="7">
    <source>
        <dbReference type="ARBA" id="ARBA00022679"/>
    </source>
</evidence>
<dbReference type="EC" id="2.4.2.9" evidence="4"/>
<comment type="cofactor">
    <cofactor evidence="1">
        <name>Mg(2+)</name>
        <dbReference type="ChEBI" id="CHEBI:18420"/>
    </cofactor>
</comment>
<dbReference type="AlphaFoldDB" id="A0A7R7XEL5"/>
<accession>A0A7R7XEL5</accession>
<evidence type="ECO:0000313" key="12">
    <source>
        <dbReference type="Proteomes" id="UP000654913"/>
    </source>
</evidence>
<organism evidence="11 12">
    <name type="scientific">Aspergillus puulaauensis</name>
    <dbReference type="NCBI Taxonomy" id="1220207"/>
    <lineage>
        <taxon>Eukaryota</taxon>
        <taxon>Fungi</taxon>
        <taxon>Dikarya</taxon>
        <taxon>Ascomycota</taxon>
        <taxon>Pezizomycotina</taxon>
        <taxon>Eurotiomycetes</taxon>
        <taxon>Eurotiomycetidae</taxon>
        <taxon>Eurotiales</taxon>
        <taxon>Aspergillaceae</taxon>
        <taxon>Aspergillus</taxon>
    </lineage>
</organism>
<proteinExistence type="inferred from homology"/>
<name>A0A7R7XEL5_9EURO</name>
<dbReference type="InterPro" id="IPR050054">
    <property type="entry name" value="UPRTase/APRTase"/>
</dbReference>
<dbReference type="CDD" id="cd06223">
    <property type="entry name" value="PRTases_typeI"/>
    <property type="match status" value="1"/>
</dbReference>
<keyword evidence="5" id="KW-0021">Allosteric enzyme</keyword>
<evidence type="ECO:0000256" key="9">
    <source>
        <dbReference type="ARBA" id="ARBA00023134"/>
    </source>
</evidence>
<evidence type="ECO:0000256" key="6">
    <source>
        <dbReference type="ARBA" id="ARBA00022676"/>
    </source>
</evidence>
<keyword evidence="8" id="KW-0547">Nucleotide-binding</keyword>
<evidence type="ECO:0000313" key="11">
    <source>
        <dbReference type="EMBL" id="BCS19996.1"/>
    </source>
</evidence>
<dbReference type="Pfam" id="PF14681">
    <property type="entry name" value="UPRTase"/>
    <property type="match status" value="1"/>
</dbReference>
<evidence type="ECO:0000256" key="2">
    <source>
        <dbReference type="ARBA" id="ARBA00005180"/>
    </source>
</evidence>
<keyword evidence="6" id="KW-0328">Glycosyltransferase</keyword>
<dbReference type="GO" id="GO:0004845">
    <property type="term" value="F:uracil phosphoribosyltransferase activity"/>
    <property type="evidence" value="ECO:0007669"/>
    <property type="project" value="UniProtKB-EC"/>
</dbReference>
<protein>
    <recommendedName>
        <fullName evidence="4">uracil phosphoribosyltransferase</fullName>
        <ecNumber evidence="4">2.4.2.9</ecNumber>
    </recommendedName>
</protein>
<sequence length="283" mass="30438">MTNAGQDNLKRRAGDFGFPALFTPRHLLLHPISSPPVLLRISLFGLVSFTMTVPANVHVSSHPLLQAKLSQIRSASTTTRETRNLVHEIATILGVEAFASGWKATGTGKTDSTPLGLEYETKGIDPANIALVPILRSGLGMIDAINDLLPSPVPIYHLGLFRERFSLQPVEYYNNLPYQRPEQSSGPNSINTAAASVAVLLDPIIATGGTAEAAIQLLREWGVQRVVMLSVLGSKDGVKRAATCWPEGVEVWIGAVDERCNDRGMIVPGLGDIGDRLFVAIGK</sequence>
<evidence type="ECO:0000259" key="10">
    <source>
        <dbReference type="Pfam" id="PF14681"/>
    </source>
</evidence>
<dbReference type="InterPro" id="IPR000836">
    <property type="entry name" value="PRTase_dom"/>
</dbReference>
<comment type="pathway">
    <text evidence="2">Pyrimidine metabolism; UMP biosynthesis via salvage pathway; UMP from uracil: step 1/1.</text>
</comment>
<keyword evidence="7" id="KW-0808">Transferase</keyword>
<comment type="similarity">
    <text evidence="3">Belongs to the UPRTase family.</text>
</comment>
<dbReference type="EMBL" id="AP024444">
    <property type="protein sequence ID" value="BCS19996.1"/>
    <property type="molecule type" value="Genomic_DNA"/>
</dbReference>
<reference evidence="11" key="1">
    <citation type="submission" date="2021-01" db="EMBL/GenBank/DDBJ databases">
        <authorList>
            <consortium name="Aspergillus puulaauensis MK2 genome sequencing consortium"/>
            <person name="Kazuki M."/>
            <person name="Futagami T."/>
        </authorList>
    </citation>
    <scope>NUCLEOTIDE SEQUENCE</scope>
    <source>
        <strain evidence="11">MK2</strain>
    </source>
</reference>
<evidence type="ECO:0000256" key="5">
    <source>
        <dbReference type="ARBA" id="ARBA00022533"/>
    </source>
</evidence>
<gene>
    <name evidence="11" type="ORF">APUU_20428S</name>
</gene>